<keyword evidence="6" id="KW-0456">Lyase</keyword>
<keyword evidence="2 7" id="KW-0812">Transmembrane</keyword>
<dbReference type="SMART" id="SM00752">
    <property type="entry name" value="HTTM"/>
    <property type="match status" value="1"/>
</dbReference>
<evidence type="ECO:0000256" key="7">
    <source>
        <dbReference type="SAM" id="Phobius"/>
    </source>
</evidence>
<dbReference type="PANTHER" id="PTHR12639">
    <property type="entry name" value="VITAMIN K-DEPENDENT GAMMA-CARBOXYLASE"/>
    <property type="match status" value="1"/>
</dbReference>
<protein>
    <submittedName>
        <fullName evidence="9">HTTM domain-containing protein</fullName>
    </submittedName>
</protein>
<dbReference type="PANTHER" id="PTHR12639:SF7">
    <property type="entry name" value="HTTM DOMAIN-CONTAINING PROTEIN"/>
    <property type="match status" value="1"/>
</dbReference>
<evidence type="ECO:0000313" key="10">
    <source>
        <dbReference type="Proteomes" id="UP000576082"/>
    </source>
</evidence>
<dbReference type="GO" id="GO:0008488">
    <property type="term" value="F:gamma-glutamyl carboxylase activity"/>
    <property type="evidence" value="ECO:0007669"/>
    <property type="project" value="InterPro"/>
</dbReference>
<feature type="transmembrane region" description="Helical" evidence="7">
    <location>
        <begin position="69"/>
        <end position="90"/>
    </location>
</feature>
<reference evidence="9 10" key="1">
    <citation type="submission" date="2020-04" db="EMBL/GenBank/DDBJ databases">
        <title>Flammeovirga sp. SR4, a novel species isolated from seawater.</title>
        <authorList>
            <person name="Wang X."/>
        </authorList>
    </citation>
    <scope>NUCLEOTIDE SEQUENCE [LARGE SCALE GENOMIC DNA]</scope>
    <source>
        <strain evidence="9 10">ATCC 23126</strain>
    </source>
</reference>
<evidence type="ECO:0000256" key="6">
    <source>
        <dbReference type="ARBA" id="ARBA00023239"/>
    </source>
</evidence>
<feature type="domain" description="HTTM-like" evidence="8">
    <location>
        <begin position="9"/>
        <end position="269"/>
    </location>
</feature>
<evidence type="ECO:0000256" key="3">
    <source>
        <dbReference type="ARBA" id="ARBA00022989"/>
    </source>
</evidence>
<sequence length="448" mass="52458">MGYYNKLVNNQTSIAPLVVFRMIFGIMMALSAVRFWVNGWIDTQFVQPKFFFHYFGFSWVEPLGESGMYFIFIVMILSAIGIALGAFYRISATLYFLTFTYVELIDLTNYLNHYYFVSLMAFIMIFLPAHRRFSVDVYRNPETYRKYVSAWTVNIVRAQLGIVYFYAGVAKINADWLLKAQPLRLWLASRADLFLIGPLLKYKWVAFAFSWIGCIYDLFIPFLLSIKKFRGFAYFLVVVFHIMTATLFPIGMFPYIMVLSTLIFFSDQFHENIILFLSRFFSSENLSMQVRRGRINSIPQQIIKFCFATFIIIQSAFPFRYALYGGKLFWTEQGFRFSWRVMLMEKSGTATFYVLNPATNHRIEVNNRDYLTPLQEKMMATQPDMILQYAHYLKSVFEEKGVQNPEVYTDAYVSLNGRASKPFIDPTIDLTKLEDTFAPKTWILPFKG</sequence>
<keyword evidence="10" id="KW-1185">Reference proteome</keyword>
<dbReference type="InterPro" id="IPR053934">
    <property type="entry name" value="HTTM_dom"/>
</dbReference>
<evidence type="ECO:0000259" key="8">
    <source>
        <dbReference type="SMART" id="SM00752"/>
    </source>
</evidence>
<dbReference type="Pfam" id="PF05090">
    <property type="entry name" value="HTTM"/>
    <property type="match status" value="1"/>
</dbReference>
<name>A0A7X9XCP1_9BACT</name>
<dbReference type="InterPro" id="IPR011020">
    <property type="entry name" value="HTTM-like"/>
</dbReference>
<dbReference type="EMBL" id="JABANE010000129">
    <property type="protein sequence ID" value="NME72041.1"/>
    <property type="molecule type" value="Genomic_DNA"/>
</dbReference>
<comment type="subcellular location">
    <subcellularLocation>
        <location evidence="1">Endomembrane system</location>
        <topology evidence="1">Multi-pass membrane protein</topology>
    </subcellularLocation>
</comment>
<feature type="transmembrane region" description="Helical" evidence="7">
    <location>
        <begin position="148"/>
        <end position="167"/>
    </location>
</feature>
<dbReference type="InterPro" id="IPR053935">
    <property type="entry name" value="VKGC_lumenal_dom"/>
</dbReference>
<evidence type="ECO:0000256" key="4">
    <source>
        <dbReference type="ARBA" id="ARBA00023136"/>
    </source>
</evidence>
<feature type="transmembrane region" description="Helical" evidence="7">
    <location>
        <begin position="110"/>
        <end position="127"/>
    </location>
</feature>
<keyword evidence="3 7" id="KW-1133">Transmembrane helix</keyword>
<evidence type="ECO:0000256" key="2">
    <source>
        <dbReference type="ARBA" id="ARBA00022692"/>
    </source>
</evidence>
<feature type="transmembrane region" description="Helical" evidence="7">
    <location>
        <begin position="204"/>
        <end position="224"/>
    </location>
</feature>
<keyword evidence="4 7" id="KW-0472">Membrane</keyword>
<proteinExistence type="predicted"/>
<dbReference type="Pfam" id="PF22777">
    <property type="entry name" value="VKGC_lumenal_dom"/>
    <property type="match status" value="1"/>
</dbReference>
<dbReference type="GO" id="GO:0012505">
    <property type="term" value="C:endomembrane system"/>
    <property type="evidence" value="ECO:0007669"/>
    <property type="project" value="UniProtKB-SubCell"/>
</dbReference>
<dbReference type="AlphaFoldDB" id="A0A7X9XCP1"/>
<comment type="caution">
    <text evidence="9">The sequence shown here is derived from an EMBL/GenBank/DDBJ whole genome shotgun (WGS) entry which is preliminary data.</text>
</comment>
<feature type="transmembrane region" description="Helical" evidence="7">
    <location>
        <begin position="14"/>
        <end position="37"/>
    </location>
</feature>
<dbReference type="InterPro" id="IPR007782">
    <property type="entry name" value="VKG_COase"/>
</dbReference>
<evidence type="ECO:0000256" key="1">
    <source>
        <dbReference type="ARBA" id="ARBA00004127"/>
    </source>
</evidence>
<dbReference type="GO" id="GO:0019842">
    <property type="term" value="F:vitamin binding"/>
    <property type="evidence" value="ECO:0007669"/>
    <property type="project" value="TreeGrafter"/>
</dbReference>
<accession>A0A7X9XCP1</accession>
<evidence type="ECO:0000256" key="5">
    <source>
        <dbReference type="ARBA" id="ARBA00023157"/>
    </source>
</evidence>
<dbReference type="RefSeq" id="WP_169660238.1">
    <property type="nucleotide sequence ID" value="NZ_JABANE010000129.1"/>
</dbReference>
<keyword evidence="5" id="KW-1015">Disulfide bond</keyword>
<gene>
    <name evidence="9" type="ORF">HHU12_29030</name>
</gene>
<organism evidence="9 10">
    <name type="scientific">Flammeovirga aprica JL-4</name>
    <dbReference type="NCBI Taxonomy" id="694437"/>
    <lineage>
        <taxon>Bacteria</taxon>
        <taxon>Pseudomonadati</taxon>
        <taxon>Bacteroidota</taxon>
        <taxon>Cytophagia</taxon>
        <taxon>Cytophagales</taxon>
        <taxon>Flammeovirgaceae</taxon>
        <taxon>Flammeovirga</taxon>
    </lineage>
</organism>
<evidence type="ECO:0000313" key="9">
    <source>
        <dbReference type="EMBL" id="NME72041.1"/>
    </source>
</evidence>
<dbReference type="Proteomes" id="UP000576082">
    <property type="component" value="Unassembled WGS sequence"/>
</dbReference>
<feature type="transmembrane region" description="Helical" evidence="7">
    <location>
        <begin position="231"/>
        <end position="250"/>
    </location>
</feature>